<gene>
    <name evidence="2" type="ORF">TVY486_0802340</name>
</gene>
<dbReference type="EMBL" id="HE573024">
    <property type="protein sequence ID" value="CCC49625.1"/>
    <property type="molecule type" value="Genomic_DNA"/>
</dbReference>
<proteinExistence type="predicted"/>
<name>G0U0M6_TRYVY</name>
<protein>
    <submittedName>
        <fullName evidence="2">Uncharacterized protein</fullName>
    </submittedName>
</protein>
<feature type="region of interest" description="Disordered" evidence="1">
    <location>
        <begin position="252"/>
        <end position="284"/>
    </location>
</feature>
<feature type="region of interest" description="Disordered" evidence="1">
    <location>
        <begin position="129"/>
        <end position="150"/>
    </location>
</feature>
<feature type="compositionally biased region" description="Low complexity" evidence="1">
    <location>
        <begin position="260"/>
        <end position="271"/>
    </location>
</feature>
<accession>G0U0M6</accession>
<sequence>MTLEATHFVLSNLLVKTSLPLFFPCPCSLCSHLREQLGLGYHLDDIDILRKKSLVMFVCLPIPPISILTLFHCLSPSQKTTHLPLTIPMHFGHKDIEEMSKADVQPTEKEFCRLASHSEQPAAVASGTAIANNKDSNSETTQNATRNSVSPCPVPIRINDSITMRELAEEYCVTSVIECDAAGRAKPRVVALDSPHDVLHSGKYYIARRDVKRLGATPRVAFSSKIVVSEFDSARAVAHANEMNENKITAVEGSSDKDGAGPANAVRVPAAPRKRGASEVGTVSDSDNDIEDLLNEASECVFVPFVGDLYNDGCEKLVQLSDVKKLCENVDLNEAEFRARHARAQAILDGARNLLARFAASNDGSGCGSSSACQ</sequence>
<reference evidence="2" key="1">
    <citation type="journal article" date="2012" name="Proc. Natl. Acad. Sci. U.S.A.">
        <title>Antigenic diversity is generated by distinct evolutionary mechanisms in African trypanosome species.</title>
        <authorList>
            <person name="Jackson A.P."/>
            <person name="Berry A."/>
            <person name="Aslett M."/>
            <person name="Allison H.C."/>
            <person name="Burton P."/>
            <person name="Vavrova-Anderson J."/>
            <person name="Brown R."/>
            <person name="Browne H."/>
            <person name="Corton N."/>
            <person name="Hauser H."/>
            <person name="Gamble J."/>
            <person name="Gilderthorp R."/>
            <person name="Marcello L."/>
            <person name="McQuillan J."/>
            <person name="Otto T.D."/>
            <person name="Quail M.A."/>
            <person name="Sanders M.J."/>
            <person name="van Tonder A."/>
            <person name="Ginger M.L."/>
            <person name="Field M.C."/>
            <person name="Barry J.D."/>
            <person name="Hertz-Fowler C."/>
            <person name="Berriman M."/>
        </authorList>
    </citation>
    <scope>NUCLEOTIDE SEQUENCE</scope>
    <source>
        <strain evidence="2">Y486</strain>
    </source>
</reference>
<evidence type="ECO:0000313" key="2">
    <source>
        <dbReference type="EMBL" id="CCC49625.1"/>
    </source>
</evidence>
<dbReference type="AlphaFoldDB" id="G0U0M6"/>
<organism evidence="2">
    <name type="scientific">Trypanosoma vivax (strain Y486)</name>
    <dbReference type="NCBI Taxonomy" id="1055687"/>
    <lineage>
        <taxon>Eukaryota</taxon>
        <taxon>Discoba</taxon>
        <taxon>Euglenozoa</taxon>
        <taxon>Kinetoplastea</taxon>
        <taxon>Metakinetoplastina</taxon>
        <taxon>Trypanosomatida</taxon>
        <taxon>Trypanosomatidae</taxon>
        <taxon>Trypanosoma</taxon>
        <taxon>Duttonella</taxon>
    </lineage>
</organism>
<evidence type="ECO:0000256" key="1">
    <source>
        <dbReference type="SAM" id="MobiDB-lite"/>
    </source>
</evidence>
<dbReference type="VEuPathDB" id="TriTrypDB:TvY486_0802340"/>